<dbReference type="InterPro" id="IPR022896">
    <property type="entry name" value="TrioseP_Isoase_bac/euk"/>
</dbReference>
<sequence length="249" mass="25187">MRRKLVAGNWKMNGSLAANAALVAGIKEGLPADACDVAVCVPAPYLAQVQGAVAGSAVALGAQDMSAHASGAFTGEVSAAMLQEFGVQYVILGHSERRAYHGESDAAVAAKTVAALKAGLVPVVCVGETLEQREAGQTNEIVGGQLDVVLAALSVEEAARIVVAYEPVWAIGTGKTATPEMAQEVHAMLRARLGAKSAEAAAKVRVLYGGSMKPDNAGQLLVMADIDGGLIGGAALKAADFLAIIKAAA</sequence>
<dbReference type="SUPFAM" id="SSF51351">
    <property type="entry name" value="Triosephosphate isomerase (TIM)"/>
    <property type="match status" value="1"/>
</dbReference>
<dbReference type="PROSITE" id="PS51440">
    <property type="entry name" value="TIM_2"/>
    <property type="match status" value="1"/>
</dbReference>
<feature type="chain" id="PRO_5042282246" description="Triosephosphate isomerase" evidence="10">
    <location>
        <begin position="21"/>
        <end position="249"/>
    </location>
</feature>
<dbReference type="PROSITE" id="PS00171">
    <property type="entry name" value="TIM_1"/>
    <property type="match status" value="1"/>
</dbReference>
<dbReference type="CDD" id="cd00311">
    <property type="entry name" value="TIM"/>
    <property type="match status" value="1"/>
</dbReference>
<feature type="active site" description="Proton acceptor" evidence="8">
    <location>
        <position position="166"/>
    </location>
</feature>
<evidence type="ECO:0000256" key="9">
    <source>
        <dbReference type="RuleBase" id="RU363013"/>
    </source>
</evidence>
<keyword evidence="10" id="KW-0732">Signal</keyword>
<dbReference type="NCBIfam" id="TIGR00419">
    <property type="entry name" value="tim"/>
    <property type="match status" value="1"/>
</dbReference>
<gene>
    <name evidence="8 11" type="primary">tpiA</name>
    <name evidence="11" type="ORF">RJN63_26720</name>
</gene>
<dbReference type="GO" id="GO:0005829">
    <property type="term" value="C:cytosol"/>
    <property type="evidence" value="ECO:0007669"/>
    <property type="project" value="TreeGrafter"/>
</dbReference>
<dbReference type="FunFam" id="3.20.20.70:FF:000016">
    <property type="entry name" value="Triosephosphate isomerase"/>
    <property type="match status" value="1"/>
</dbReference>
<evidence type="ECO:0000256" key="8">
    <source>
        <dbReference type="HAMAP-Rule" id="MF_00147"/>
    </source>
</evidence>
<evidence type="ECO:0000313" key="11">
    <source>
        <dbReference type="EMBL" id="MDT0340453.1"/>
    </source>
</evidence>
<protein>
    <recommendedName>
        <fullName evidence="8 9">Triosephosphate isomerase</fullName>
        <shortName evidence="8">TIM</shortName>
        <shortName evidence="8">TPI</shortName>
        <ecNumber evidence="8 9">5.3.1.1</ecNumber>
    </recommendedName>
    <alternativeName>
        <fullName evidence="8">Triose-phosphate isomerase</fullName>
    </alternativeName>
</protein>
<accession>A0AAE4K967</accession>
<evidence type="ECO:0000256" key="6">
    <source>
        <dbReference type="ARBA" id="ARBA00023152"/>
    </source>
</evidence>
<comment type="subcellular location">
    <subcellularLocation>
        <location evidence="8 9">Cytoplasm</location>
    </subcellularLocation>
</comment>
<evidence type="ECO:0000256" key="4">
    <source>
        <dbReference type="ARBA" id="ARBA00022432"/>
    </source>
</evidence>
<feature type="signal peptide" evidence="10">
    <location>
        <begin position="1"/>
        <end position="20"/>
    </location>
</feature>
<organism evidence="11">
    <name type="scientific">Herbaspirillum huttiense subsp. nephrolepidis</name>
    <dbReference type="NCBI Taxonomy" id="3075126"/>
    <lineage>
        <taxon>Bacteria</taxon>
        <taxon>Pseudomonadati</taxon>
        <taxon>Pseudomonadota</taxon>
        <taxon>Betaproteobacteria</taxon>
        <taxon>Burkholderiales</taxon>
        <taxon>Oxalobacteraceae</taxon>
        <taxon>Herbaspirillum</taxon>
    </lineage>
</organism>
<evidence type="ECO:0000256" key="10">
    <source>
        <dbReference type="SAM" id="SignalP"/>
    </source>
</evidence>
<dbReference type="GO" id="GO:0006096">
    <property type="term" value="P:glycolytic process"/>
    <property type="evidence" value="ECO:0007669"/>
    <property type="project" value="UniProtKB-UniRule"/>
</dbReference>
<reference evidence="11" key="1">
    <citation type="submission" date="2023-02" db="EMBL/GenBank/DDBJ databases">
        <title>Description of Herbaspirillum huttiense subsp. nephrolepsisexaltata and Herbaspirillum huttiense subsp. lycopersicon.</title>
        <authorList>
            <person name="Poudel M."/>
            <person name="Sharma A."/>
            <person name="Goss E."/>
            <person name="Tapia J.H."/>
            <person name="Harmon C.M."/>
            <person name="Jones J.B."/>
        </authorList>
    </citation>
    <scope>NUCLEOTIDE SEQUENCE</scope>
    <source>
        <strain evidence="11">NC40101</strain>
    </source>
</reference>
<dbReference type="InterPro" id="IPR013785">
    <property type="entry name" value="Aldolase_TIM"/>
</dbReference>
<comment type="catalytic activity">
    <reaction evidence="8 9">
        <text>D-glyceraldehyde 3-phosphate = dihydroxyacetone phosphate</text>
        <dbReference type="Rhea" id="RHEA:18585"/>
        <dbReference type="ChEBI" id="CHEBI:57642"/>
        <dbReference type="ChEBI" id="CHEBI:59776"/>
        <dbReference type="EC" id="5.3.1.1"/>
    </reaction>
</comment>
<feature type="binding site" evidence="8">
    <location>
        <begin position="9"/>
        <end position="11"/>
    </location>
    <ligand>
        <name>substrate</name>
    </ligand>
</feature>
<proteinExistence type="inferred from homology"/>
<comment type="similarity">
    <text evidence="3 8 9">Belongs to the triosephosphate isomerase family.</text>
</comment>
<name>A0AAE4K967_9BURK</name>
<dbReference type="InterPro" id="IPR020861">
    <property type="entry name" value="Triosephosphate_isomerase_AS"/>
</dbReference>
<evidence type="ECO:0000256" key="1">
    <source>
        <dbReference type="ARBA" id="ARBA00004680"/>
    </source>
</evidence>
<dbReference type="PANTHER" id="PTHR21139:SF42">
    <property type="entry name" value="TRIOSEPHOSPHATE ISOMERASE"/>
    <property type="match status" value="1"/>
</dbReference>
<dbReference type="RefSeq" id="WP_310838583.1">
    <property type="nucleotide sequence ID" value="NZ_JAVLSM010000016.1"/>
</dbReference>
<evidence type="ECO:0000256" key="2">
    <source>
        <dbReference type="ARBA" id="ARBA00004939"/>
    </source>
</evidence>
<dbReference type="HAMAP" id="MF_00147_B">
    <property type="entry name" value="TIM_B"/>
    <property type="match status" value="1"/>
</dbReference>
<feature type="binding site" evidence="8">
    <location>
        <position position="172"/>
    </location>
    <ligand>
        <name>substrate</name>
    </ligand>
</feature>
<dbReference type="Pfam" id="PF00121">
    <property type="entry name" value="TIM"/>
    <property type="match status" value="1"/>
</dbReference>
<feature type="binding site" evidence="8">
    <location>
        <begin position="232"/>
        <end position="233"/>
    </location>
    <ligand>
        <name>substrate</name>
    </ligand>
</feature>
<dbReference type="InterPro" id="IPR000652">
    <property type="entry name" value="Triosephosphate_isomerase"/>
</dbReference>
<keyword evidence="4 8" id="KW-0312">Gluconeogenesis</keyword>
<evidence type="ECO:0000256" key="5">
    <source>
        <dbReference type="ARBA" id="ARBA00022490"/>
    </source>
</evidence>
<comment type="pathway">
    <text evidence="8 9">Carbohydrate biosynthesis; gluconeogenesis.</text>
</comment>
<dbReference type="GO" id="GO:0004807">
    <property type="term" value="F:triose-phosphate isomerase activity"/>
    <property type="evidence" value="ECO:0007669"/>
    <property type="project" value="UniProtKB-UniRule"/>
</dbReference>
<comment type="pathway">
    <text evidence="1 8 9">Carbohydrate degradation; glycolysis; D-glyceraldehyde 3-phosphate from glycerone phosphate: step 1/1.</text>
</comment>
<dbReference type="EMBL" id="JAVRAA010000022">
    <property type="protein sequence ID" value="MDT0340453.1"/>
    <property type="molecule type" value="Genomic_DNA"/>
</dbReference>
<dbReference type="PANTHER" id="PTHR21139">
    <property type="entry name" value="TRIOSEPHOSPHATE ISOMERASE"/>
    <property type="match status" value="1"/>
</dbReference>
<feature type="binding site" evidence="8">
    <location>
        <position position="211"/>
    </location>
    <ligand>
        <name>substrate</name>
    </ligand>
</feature>
<dbReference type="EC" id="5.3.1.1" evidence="8 9"/>
<evidence type="ECO:0000256" key="7">
    <source>
        <dbReference type="ARBA" id="ARBA00023235"/>
    </source>
</evidence>
<dbReference type="GO" id="GO:0019563">
    <property type="term" value="P:glycerol catabolic process"/>
    <property type="evidence" value="ECO:0007669"/>
    <property type="project" value="TreeGrafter"/>
</dbReference>
<keyword evidence="5 8" id="KW-0963">Cytoplasm</keyword>
<keyword evidence="6 8" id="KW-0324">Glycolysis</keyword>
<keyword evidence="7 8" id="KW-0413">Isomerase</keyword>
<dbReference type="Gene3D" id="3.20.20.70">
    <property type="entry name" value="Aldolase class I"/>
    <property type="match status" value="1"/>
</dbReference>
<dbReference type="GO" id="GO:0046166">
    <property type="term" value="P:glyceraldehyde-3-phosphate biosynthetic process"/>
    <property type="evidence" value="ECO:0007669"/>
    <property type="project" value="TreeGrafter"/>
</dbReference>
<comment type="subunit">
    <text evidence="8 9">Homodimer.</text>
</comment>
<feature type="active site" description="Electrophile" evidence="8">
    <location>
        <position position="94"/>
    </location>
</feature>
<comment type="caution">
    <text evidence="11">The sequence shown here is derived from an EMBL/GenBank/DDBJ whole genome shotgun (WGS) entry which is preliminary data.</text>
</comment>
<comment type="function">
    <text evidence="8">Involved in the gluconeogenesis. Catalyzes stereospecifically the conversion of dihydroxyacetone phosphate (DHAP) to D-glyceraldehyde-3-phosphate (G3P).</text>
</comment>
<evidence type="ECO:0000256" key="3">
    <source>
        <dbReference type="ARBA" id="ARBA00007422"/>
    </source>
</evidence>
<dbReference type="InterPro" id="IPR035990">
    <property type="entry name" value="TIM_sf"/>
</dbReference>
<dbReference type="AlphaFoldDB" id="A0AAE4K967"/>
<dbReference type="GO" id="GO:0006094">
    <property type="term" value="P:gluconeogenesis"/>
    <property type="evidence" value="ECO:0007669"/>
    <property type="project" value="UniProtKB-UniRule"/>
</dbReference>
<comment type="pathway">
    <text evidence="2">Carbohydrate metabolism; erythritol degradation.</text>
</comment>